<dbReference type="AlphaFoldDB" id="A0A518GNC7"/>
<keyword evidence="3" id="KW-1185">Reference proteome</keyword>
<dbReference type="OrthoDB" id="214688at2"/>
<evidence type="ECO:0000256" key="1">
    <source>
        <dbReference type="SAM" id="MobiDB-lite"/>
    </source>
</evidence>
<organism evidence="2 3">
    <name type="scientific">Planctopirus ephydatiae</name>
    <dbReference type="NCBI Taxonomy" id="2528019"/>
    <lineage>
        <taxon>Bacteria</taxon>
        <taxon>Pseudomonadati</taxon>
        <taxon>Planctomycetota</taxon>
        <taxon>Planctomycetia</taxon>
        <taxon>Planctomycetales</taxon>
        <taxon>Planctomycetaceae</taxon>
        <taxon>Planctopirus</taxon>
    </lineage>
</organism>
<reference evidence="2 3" key="1">
    <citation type="submission" date="2019-02" db="EMBL/GenBank/DDBJ databases">
        <title>Deep-cultivation of Planctomycetes and their phenomic and genomic characterization uncovers novel biology.</title>
        <authorList>
            <person name="Wiegand S."/>
            <person name="Jogler M."/>
            <person name="Boedeker C."/>
            <person name="Pinto D."/>
            <person name="Vollmers J."/>
            <person name="Rivas-Marin E."/>
            <person name="Kohn T."/>
            <person name="Peeters S.H."/>
            <person name="Heuer A."/>
            <person name="Rast P."/>
            <person name="Oberbeckmann S."/>
            <person name="Bunk B."/>
            <person name="Jeske O."/>
            <person name="Meyerdierks A."/>
            <person name="Storesund J.E."/>
            <person name="Kallscheuer N."/>
            <person name="Luecker S."/>
            <person name="Lage O.M."/>
            <person name="Pohl T."/>
            <person name="Merkel B.J."/>
            <person name="Hornburger P."/>
            <person name="Mueller R.-W."/>
            <person name="Bruemmer F."/>
            <person name="Labrenz M."/>
            <person name="Spormann A.M."/>
            <person name="Op den Camp H."/>
            <person name="Overmann J."/>
            <person name="Amann R."/>
            <person name="Jetten M.S.M."/>
            <person name="Mascher T."/>
            <person name="Medema M.H."/>
            <person name="Devos D.P."/>
            <person name="Kaster A.-K."/>
            <person name="Ovreas L."/>
            <person name="Rohde M."/>
            <person name="Galperin M.Y."/>
            <person name="Jogler C."/>
        </authorList>
    </citation>
    <scope>NUCLEOTIDE SEQUENCE [LARGE SCALE GENOMIC DNA]</scope>
    <source>
        <strain evidence="2 3">Spb1</strain>
    </source>
</reference>
<dbReference type="KEGG" id="peh:Spb1_20460"/>
<feature type="region of interest" description="Disordered" evidence="1">
    <location>
        <begin position="128"/>
        <end position="152"/>
    </location>
</feature>
<sequence length="152" mass="15965">MFCLNDGKPTEKTIDVETPQGTFQVTLRQPTFAEAMAYDSVWSQLSGDTTGATFARLVQMRLGLVTGWSGVTNAAGEPIRFASSRLEQLVLKSPEAFQQISRVTLELMAGIDPGESVAASVTGCGDVATPRPSIASPVSSARPDSGEPSASV</sequence>
<dbReference type="RefSeq" id="WP_145298966.1">
    <property type="nucleotide sequence ID" value="NZ_CP036299.1"/>
</dbReference>
<dbReference type="EMBL" id="CP036299">
    <property type="protein sequence ID" value="QDV30118.1"/>
    <property type="molecule type" value="Genomic_DNA"/>
</dbReference>
<accession>A0A518GNC7</accession>
<evidence type="ECO:0000313" key="2">
    <source>
        <dbReference type="EMBL" id="QDV30118.1"/>
    </source>
</evidence>
<dbReference type="Proteomes" id="UP000315349">
    <property type="component" value="Chromosome"/>
</dbReference>
<evidence type="ECO:0000313" key="3">
    <source>
        <dbReference type="Proteomes" id="UP000315349"/>
    </source>
</evidence>
<name>A0A518GNC7_9PLAN</name>
<protein>
    <submittedName>
        <fullName evidence="2">Uncharacterized protein</fullName>
    </submittedName>
</protein>
<gene>
    <name evidence="2" type="ORF">Spb1_20460</name>
</gene>
<proteinExistence type="predicted"/>